<comment type="caution">
    <text evidence="2">The sequence shown here is derived from an EMBL/GenBank/DDBJ whole genome shotgun (WGS) entry which is preliminary data.</text>
</comment>
<evidence type="ECO:0000313" key="2">
    <source>
        <dbReference type="EMBL" id="NBN87857.1"/>
    </source>
</evidence>
<evidence type="ECO:0000313" key="3">
    <source>
        <dbReference type="Proteomes" id="UP000713222"/>
    </source>
</evidence>
<name>A0A964XRZ0_9PROT</name>
<protein>
    <recommendedName>
        <fullName evidence="1">DUF5872 domain-containing protein</fullName>
    </recommendedName>
</protein>
<dbReference type="Pfam" id="PF19197">
    <property type="entry name" value="DUF5872"/>
    <property type="match status" value="1"/>
</dbReference>
<evidence type="ECO:0000259" key="1">
    <source>
        <dbReference type="Pfam" id="PF19197"/>
    </source>
</evidence>
<dbReference type="EMBL" id="RGET01000019">
    <property type="protein sequence ID" value="NBN87857.1"/>
    <property type="molecule type" value="Genomic_DNA"/>
</dbReference>
<dbReference type="Proteomes" id="UP000713222">
    <property type="component" value="Unassembled WGS sequence"/>
</dbReference>
<organism evidence="2 3">
    <name type="scientific">Candidatus Fonsibacter lacus</name>
    <dbReference type="NCBI Taxonomy" id="2576439"/>
    <lineage>
        <taxon>Bacteria</taxon>
        <taxon>Pseudomonadati</taxon>
        <taxon>Pseudomonadota</taxon>
        <taxon>Alphaproteobacteria</taxon>
        <taxon>Candidatus Pelagibacterales</taxon>
        <taxon>Candidatus Pelagibacterales incertae sedis</taxon>
        <taxon>Candidatus Fonsibacter</taxon>
    </lineage>
</organism>
<dbReference type="InterPro" id="IPR043803">
    <property type="entry name" value="DUF5872"/>
</dbReference>
<reference evidence="2" key="1">
    <citation type="submission" date="2018-10" db="EMBL/GenBank/DDBJ databases">
        <title>Iterative Subtractive Binning of Freshwater Chronoseries Metagenomes Recovers Nearly Complete Genomes from over Four Hundred Novel Species.</title>
        <authorList>
            <person name="Rodriguez-R L.M."/>
            <person name="Tsementzi D."/>
            <person name="Luo C."/>
            <person name="Konstantinidis K.T."/>
        </authorList>
    </citation>
    <scope>NUCLEOTIDE SEQUENCE</scope>
    <source>
        <strain evidence="2">WB7_6_001</strain>
    </source>
</reference>
<sequence length="121" mass="14760">MNTPRDINLYDKIKKQIFLKYPKHSAYRSGLLVKKYKEEYQKKYKKDDYYIGEKNKEGLIRWFAEDWRNQRGEIGYKKKGDIYRPFIRVNEKTPTTINELTKARIKTAMKEKKEKGRVKKF</sequence>
<accession>A0A964XRZ0</accession>
<dbReference type="AlphaFoldDB" id="A0A964XRZ0"/>
<feature type="domain" description="DUF5872" evidence="1">
    <location>
        <begin position="4"/>
        <end position="116"/>
    </location>
</feature>
<proteinExistence type="predicted"/>
<gene>
    <name evidence="2" type="ORF">EBV32_02045</name>
</gene>